<dbReference type="GO" id="GO:0046047">
    <property type="term" value="P:TTP catabolic process"/>
    <property type="evidence" value="ECO:0007669"/>
    <property type="project" value="TreeGrafter"/>
</dbReference>
<dbReference type="GO" id="GO:0032259">
    <property type="term" value="P:methylation"/>
    <property type="evidence" value="ECO:0007669"/>
    <property type="project" value="UniProtKB-KW"/>
</dbReference>
<dbReference type="GO" id="GO:0008168">
    <property type="term" value="F:methyltransferase activity"/>
    <property type="evidence" value="ECO:0007669"/>
    <property type="project" value="UniProtKB-KW"/>
</dbReference>
<dbReference type="Gene3D" id="1.10.287.1080">
    <property type="entry name" value="MazG-like"/>
    <property type="match status" value="2"/>
</dbReference>
<organism evidence="2 3">
    <name type="scientific">Catenibacillus scindens</name>
    <dbReference type="NCBI Taxonomy" id="673271"/>
    <lineage>
        <taxon>Bacteria</taxon>
        <taxon>Bacillati</taxon>
        <taxon>Bacillota</taxon>
        <taxon>Clostridia</taxon>
        <taxon>Lachnospirales</taxon>
        <taxon>Lachnospiraceae</taxon>
        <taxon>Catenibacillus</taxon>
    </lineage>
</organism>
<dbReference type="Proteomes" id="UP000543642">
    <property type="component" value="Unassembled WGS sequence"/>
</dbReference>
<dbReference type="EMBL" id="JACHFW010000017">
    <property type="protein sequence ID" value="MBB5265989.1"/>
    <property type="molecule type" value="Genomic_DNA"/>
</dbReference>
<dbReference type="GO" id="GO:0006203">
    <property type="term" value="P:dGTP catabolic process"/>
    <property type="evidence" value="ECO:0007669"/>
    <property type="project" value="TreeGrafter"/>
</dbReference>
<protein>
    <submittedName>
        <fullName evidence="2">Tetrapyrrole methylase family protein/MazG family protein</fullName>
    </submittedName>
</protein>
<dbReference type="InterPro" id="IPR048015">
    <property type="entry name" value="NTP-PPase_MazG-like_N"/>
</dbReference>
<dbReference type="CDD" id="cd11528">
    <property type="entry name" value="NTP-PPase_MazG_Nterm"/>
    <property type="match status" value="1"/>
</dbReference>
<dbReference type="InterPro" id="IPR011551">
    <property type="entry name" value="NTP_PyrPHydrolase_MazG"/>
</dbReference>
<dbReference type="PANTHER" id="PTHR30522:SF0">
    <property type="entry name" value="NUCLEOSIDE TRIPHOSPHATE PYROPHOSPHOHYDROLASE"/>
    <property type="match status" value="1"/>
</dbReference>
<dbReference type="GO" id="GO:0047429">
    <property type="term" value="F:nucleoside triphosphate diphosphatase activity"/>
    <property type="evidence" value="ECO:0007669"/>
    <property type="project" value="InterPro"/>
</dbReference>
<dbReference type="GO" id="GO:0046052">
    <property type="term" value="P:UTP catabolic process"/>
    <property type="evidence" value="ECO:0007669"/>
    <property type="project" value="TreeGrafter"/>
</dbReference>
<dbReference type="CDD" id="cd11529">
    <property type="entry name" value="NTP-PPase_MazG_Cterm"/>
    <property type="match status" value="1"/>
</dbReference>
<comment type="caution">
    <text evidence="2">The sequence shown here is derived from an EMBL/GenBank/DDBJ whole genome shotgun (WGS) entry which is preliminary data.</text>
</comment>
<dbReference type="Pfam" id="PF03819">
    <property type="entry name" value="MazG"/>
    <property type="match status" value="1"/>
</dbReference>
<dbReference type="InterPro" id="IPR004518">
    <property type="entry name" value="MazG-like_dom"/>
</dbReference>
<dbReference type="GO" id="GO:0046061">
    <property type="term" value="P:dATP catabolic process"/>
    <property type="evidence" value="ECO:0007669"/>
    <property type="project" value="TreeGrafter"/>
</dbReference>
<keyword evidence="2" id="KW-0808">Transferase</keyword>
<dbReference type="GO" id="GO:0046081">
    <property type="term" value="P:dUTP catabolic process"/>
    <property type="evidence" value="ECO:0007669"/>
    <property type="project" value="TreeGrafter"/>
</dbReference>
<name>A0A7W8M6H4_9FIRM</name>
<dbReference type="GO" id="GO:0006950">
    <property type="term" value="P:response to stress"/>
    <property type="evidence" value="ECO:0007669"/>
    <property type="project" value="UniProtKB-ARBA"/>
</dbReference>
<dbReference type="PANTHER" id="PTHR30522">
    <property type="entry name" value="NUCLEOSIDE TRIPHOSPHATE PYROPHOSPHOHYDROLASE"/>
    <property type="match status" value="1"/>
</dbReference>
<evidence type="ECO:0000313" key="3">
    <source>
        <dbReference type="Proteomes" id="UP000543642"/>
    </source>
</evidence>
<dbReference type="SUPFAM" id="SSF101386">
    <property type="entry name" value="all-alpha NTP pyrophosphatases"/>
    <property type="match status" value="2"/>
</dbReference>
<reference evidence="2 3" key="1">
    <citation type="submission" date="2020-08" db="EMBL/GenBank/DDBJ databases">
        <title>Genomic Encyclopedia of Type Strains, Phase IV (KMG-IV): sequencing the most valuable type-strain genomes for metagenomic binning, comparative biology and taxonomic classification.</title>
        <authorList>
            <person name="Goeker M."/>
        </authorList>
    </citation>
    <scope>NUCLEOTIDE SEQUENCE [LARGE SCALE GENOMIC DNA]</scope>
    <source>
        <strain evidence="2 3">DSM 106146</strain>
    </source>
</reference>
<dbReference type="GO" id="GO:0046076">
    <property type="term" value="P:dTTP catabolic process"/>
    <property type="evidence" value="ECO:0007669"/>
    <property type="project" value="TreeGrafter"/>
</dbReference>
<keyword evidence="3" id="KW-1185">Reference proteome</keyword>
<dbReference type="InterPro" id="IPR048011">
    <property type="entry name" value="NTP-PPase_MazG-like_C"/>
</dbReference>
<feature type="domain" description="NTP pyrophosphohydrolase MazG-like" evidence="1">
    <location>
        <begin position="32"/>
        <end position="105"/>
    </location>
</feature>
<sequence length="258" mass="29394">MDNHENKYTYEDLLNVIARLRGPDGCPWDKQQTHESLRKCMIEEAYETVEAINLKDDDNLKEELGDVLLQVVMHARIAGEAGRFDMTDVVDGVTRKMIRRHPHIFGNGNVQTPEAVAGGWEAIKRQEKNETSPVEGIRRVPRALPANLRAEKVLKKAAAAGYNFPSQKDVEDRVDRDFKRLGEVLAGHEDLRPEDVLGCLLFDLINLSRFLDVNMENSLTNVIEKFINRLESVESLENREDSATFNVNPQLMKALWDL</sequence>
<accession>A0A7W8M6H4</accession>
<proteinExistence type="predicted"/>
<evidence type="ECO:0000313" key="2">
    <source>
        <dbReference type="EMBL" id="MBB5265989.1"/>
    </source>
</evidence>
<dbReference type="AlphaFoldDB" id="A0A7W8M6H4"/>
<evidence type="ECO:0000259" key="1">
    <source>
        <dbReference type="Pfam" id="PF03819"/>
    </source>
</evidence>
<gene>
    <name evidence="2" type="ORF">HNP82_003141</name>
</gene>
<dbReference type="RefSeq" id="WP_183776207.1">
    <property type="nucleotide sequence ID" value="NZ_CAWVEG010000060.1"/>
</dbReference>
<dbReference type="NCBIfam" id="TIGR00444">
    <property type="entry name" value="mazG"/>
    <property type="match status" value="1"/>
</dbReference>
<keyword evidence="2" id="KW-0489">Methyltransferase</keyword>
<dbReference type="FunFam" id="1.10.287.1080:FF:000001">
    <property type="entry name" value="Nucleoside triphosphate pyrophosphohydrolase"/>
    <property type="match status" value="1"/>
</dbReference>
<dbReference type="NCBIfam" id="NF007113">
    <property type="entry name" value="PRK09562.1"/>
    <property type="match status" value="1"/>
</dbReference>